<protein>
    <recommendedName>
        <fullName evidence="2">Reverse transcriptase Ty1/copia-type domain-containing protein</fullName>
    </recommendedName>
</protein>
<evidence type="ECO:0000313" key="4">
    <source>
        <dbReference type="Proteomes" id="UP000467841"/>
    </source>
</evidence>
<evidence type="ECO:0000259" key="2">
    <source>
        <dbReference type="Pfam" id="PF07727"/>
    </source>
</evidence>
<organism evidence="3 4">
    <name type="scientific">Microthlaspi erraticum</name>
    <dbReference type="NCBI Taxonomy" id="1685480"/>
    <lineage>
        <taxon>Eukaryota</taxon>
        <taxon>Viridiplantae</taxon>
        <taxon>Streptophyta</taxon>
        <taxon>Embryophyta</taxon>
        <taxon>Tracheophyta</taxon>
        <taxon>Spermatophyta</taxon>
        <taxon>Magnoliopsida</taxon>
        <taxon>eudicotyledons</taxon>
        <taxon>Gunneridae</taxon>
        <taxon>Pentapetalae</taxon>
        <taxon>rosids</taxon>
        <taxon>malvids</taxon>
        <taxon>Brassicales</taxon>
        <taxon>Brassicaceae</taxon>
        <taxon>Coluteocarpeae</taxon>
        <taxon>Microthlaspi</taxon>
    </lineage>
</organism>
<name>A0A6D2IJ86_9BRAS</name>
<evidence type="ECO:0000313" key="3">
    <source>
        <dbReference type="EMBL" id="CAA7027663.1"/>
    </source>
</evidence>
<dbReference type="Proteomes" id="UP000467841">
    <property type="component" value="Unassembled WGS sequence"/>
</dbReference>
<dbReference type="AlphaFoldDB" id="A0A6D2IJ86"/>
<dbReference type="Pfam" id="PF07727">
    <property type="entry name" value="RVT_2"/>
    <property type="match status" value="1"/>
</dbReference>
<dbReference type="EMBL" id="CACVBM020001059">
    <property type="protein sequence ID" value="CAA7027663.1"/>
    <property type="molecule type" value="Genomic_DNA"/>
</dbReference>
<dbReference type="InterPro" id="IPR013103">
    <property type="entry name" value="RVT_2"/>
</dbReference>
<feature type="compositionally biased region" description="Basic residues" evidence="1">
    <location>
        <begin position="260"/>
        <end position="275"/>
    </location>
</feature>
<reference evidence="3" key="1">
    <citation type="submission" date="2020-01" db="EMBL/GenBank/DDBJ databases">
        <authorList>
            <person name="Mishra B."/>
        </authorList>
    </citation>
    <scope>NUCLEOTIDE SEQUENCE [LARGE SCALE GENOMIC DNA]</scope>
</reference>
<feature type="domain" description="Reverse transcriptase Ty1/copia-type" evidence="2">
    <location>
        <begin position="97"/>
        <end position="227"/>
    </location>
</feature>
<dbReference type="OrthoDB" id="8048545at2759"/>
<evidence type="ECO:0000256" key="1">
    <source>
        <dbReference type="SAM" id="MobiDB-lite"/>
    </source>
</evidence>
<proteinExistence type="predicted"/>
<feature type="region of interest" description="Disordered" evidence="1">
    <location>
        <begin position="246"/>
        <end position="275"/>
    </location>
</feature>
<accession>A0A6D2IJ86</accession>
<comment type="caution">
    <text evidence="3">The sequence shown here is derived from an EMBL/GenBank/DDBJ whole genome shotgun (WGS) entry which is preliminary data.</text>
</comment>
<keyword evidence="4" id="KW-1185">Reference proteome</keyword>
<sequence>MRWSLQIHPTLQHHLCRQLQTPTCLKSFKFIGITEADVIGSVQGDRVTRGKKVDYREMLQFSCFVSVMEPKDIKIALEDEFWLEACQEKLNEFTRNELSDLVPKPHGVNDVVTKWIFKNKSNEDGNTTRNKARLVAQGYSQMEGINFDETFAPVTRLESIRLVLGIACVLNIKLYQMDVKSAFLNDVLQEEVFVAQPKGFEDPHKPNSVYRLNKALYGLKQAPRACSPKESSDLLKEPTVPVLLSLDPPVREASQSPATAKKRLLPARRSIFRKR</sequence>
<gene>
    <name evidence="3" type="ORF">MERR_LOCUS14898</name>
</gene>